<dbReference type="PROSITE" id="PS50931">
    <property type="entry name" value="HTH_LYSR"/>
    <property type="match status" value="1"/>
</dbReference>
<dbReference type="InterPro" id="IPR005119">
    <property type="entry name" value="LysR_subst-bd"/>
</dbReference>
<protein>
    <submittedName>
        <fullName evidence="6">LysR family transcriptional regulator</fullName>
    </submittedName>
</protein>
<keyword evidence="4" id="KW-0804">Transcription</keyword>
<dbReference type="Proteomes" id="UP000218172">
    <property type="component" value="Unassembled WGS sequence"/>
</dbReference>
<dbReference type="GO" id="GO:0003700">
    <property type="term" value="F:DNA-binding transcription factor activity"/>
    <property type="evidence" value="ECO:0007669"/>
    <property type="project" value="InterPro"/>
</dbReference>
<keyword evidence="2" id="KW-0805">Transcription regulation</keyword>
<dbReference type="InterPro" id="IPR036390">
    <property type="entry name" value="WH_DNA-bd_sf"/>
</dbReference>
<dbReference type="Pfam" id="PF00126">
    <property type="entry name" value="HTH_1"/>
    <property type="match status" value="1"/>
</dbReference>
<comment type="caution">
    <text evidence="6">The sequence shown here is derived from an EMBL/GenBank/DDBJ whole genome shotgun (WGS) entry which is preliminary data.</text>
</comment>
<dbReference type="AlphaFoldDB" id="A0A2A4MR31"/>
<dbReference type="CDD" id="cd05466">
    <property type="entry name" value="PBP2_LTTR_substrate"/>
    <property type="match status" value="1"/>
</dbReference>
<evidence type="ECO:0000313" key="6">
    <source>
        <dbReference type="EMBL" id="PCH62056.1"/>
    </source>
</evidence>
<dbReference type="GO" id="GO:0000976">
    <property type="term" value="F:transcription cis-regulatory region binding"/>
    <property type="evidence" value="ECO:0007669"/>
    <property type="project" value="TreeGrafter"/>
</dbReference>
<feature type="domain" description="HTH lysR-type" evidence="5">
    <location>
        <begin position="1"/>
        <end position="58"/>
    </location>
</feature>
<evidence type="ECO:0000259" key="5">
    <source>
        <dbReference type="PROSITE" id="PS50931"/>
    </source>
</evidence>
<sequence length="294" mass="32965">MNFTQLRFVTATAKLESFTKAANFCYVTQPTLSNGIAKLEDELGDKLFERTTRTVHLTQFGKSLLPTMQAILNLEKSLLLEAKEHTDPQMQVFKIGISPLLNTKFIALLTNSYKELNTGLEILLIEDNLKSLDSKLNSGELDIIFVPVINKKSIKTSLALYEEELFFIENDPHEKSSIQIKDIRDRTFVMVPDSCGLSDITRSLISTSRSDVKEYEGKALSYQVLADWASNGLGSAILPKSKILPHIAKQQLCASSKPVTILFQAVWLPQNNKTLKNMLTHFEKNLDTINQGIA</sequence>
<dbReference type="PANTHER" id="PTHR30126:SF40">
    <property type="entry name" value="HTH-TYPE TRANSCRIPTIONAL REGULATOR GLTR"/>
    <property type="match status" value="1"/>
</dbReference>
<dbReference type="InterPro" id="IPR000847">
    <property type="entry name" value="LysR_HTH_N"/>
</dbReference>
<organism evidence="6 7">
    <name type="scientific">SAR86 cluster bacterium</name>
    <dbReference type="NCBI Taxonomy" id="2030880"/>
    <lineage>
        <taxon>Bacteria</taxon>
        <taxon>Pseudomonadati</taxon>
        <taxon>Pseudomonadota</taxon>
        <taxon>Gammaproteobacteria</taxon>
        <taxon>SAR86 cluster</taxon>
    </lineage>
</organism>
<dbReference type="InterPro" id="IPR036388">
    <property type="entry name" value="WH-like_DNA-bd_sf"/>
</dbReference>
<gene>
    <name evidence="6" type="ORF">COC19_03390</name>
</gene>
<dbReference type="EMBL" id="NVQR01000046">
    <property type="protein sequence ID" value="PCH62056.1"/>
    <property type="molecule type" value="Genomic_DNA"/>
</dbReference>
<keyword evidence="3" id="KW-0238">DNA-binding</keyword>
<dbReference type="FunFam" id="1.10.10.10:FF:000001">
    <property type="entry name" value="LysR family transcriptional regulator"/>
    <property type="match status" value="1"/>
</dbReference>
<name>A0A2A4MR31_9GAMM</name>
<dbReference type="Gene3D" id="1.10.10.10">
    <property type="entry name" value="Winged helix-like DNA-binding domain superfamily/Winged helix DNA-binding domain"/>
    <property type="match status" value="1"/>
</dbReference>
<dbReference type="SUPFAM" id="SSF53850">
    <property type="entry name" value="Periplasmic binding protein-like II"/>
    <property type="match status" value="1"/>
</dbReference>
<dbReference type="PANTHER" id="PTHR30126">
    <property type="entry name" value="HTH-TYPE TRANSCRIPTIONAL REGULATOR"/>
    <property type="match status" value="1"/>
</dbReference>
<comment type="similarity">
    <text evidence="1">Belongs to the LysR transcriptional regulatory family.</text>
</comment>
<evidence type="ECO:0000256" key="4">
    <source>
        <dbReference type="ARBA" id="ARBA00023163"/>
    </source>
</evidence>
<evidence type="ECO:0000256" key="1">
    <source>
        <dbReference type="ARBA" id="ARBA00009437"/>
    </source>
</evidence>
<evidence type="ECO:0000256" key="3">
    <source>
        <dbReference type="ARBA" id="ARBA00023125"/>
    </source>
</evidence>
<accession>A0A2A4MR31</accession>
<proteinExistence type="inferred from homology"/>
<dbReference type="Pfam" id="PF03466">
    <property type="entry name" value="LysR_substrate"/>
    <property type="match status" value="1"/>
</dbReference>
<reference evidence="7" key="1">
    <citation type="submission" date="2017-08" db="EMBL/GenBank/DDBJ databases">
        <title>A dynamic microbial community with high functional redundancy inhabits the cold, oxic subseafloor aquifer.</title>
        <authorList>
            <person name="Tully B.J."/>
            <person name="Wheat C.G."/>
            <person name="Glazer B.T."/>
            <person name="Huber J.A."/>
        </authorList>
    </citation>
    <scope>NUCLEOTIDE SEQUENCE [LARGE SCALE GENOMIC DNA]</scope>
</reference>
<dbReference type="Gene3D" id="3.40.190.10">
    <property type="entry name" value="Periplasmic binding protein-like II"/>
    <property type="match status" value="2"/>
</dbReference>
<dbReference type="PRINTS" id="PR00039">
    <property type="entry name" value="HTHLYSR"/>
</dbReference>
<evidence type="ECO:0000256" key="2">
    <source>
        <dbReference type="ARBA" id="ARBA00023015"/>
    </source>
</evidence>
<dbReference type="SUPFAM" id="SSF46785">
    <property type="entry name" value="Winged helix' DNA-binding domain"/>
    <property type="match status" value="1"/>
</dbReference>
<evidence type="ECO:0000313" key="7">
    <source>
        <dbReference type="Proteomes" id="UP000218172"/>
    </source>
</evidence>